<feature type="chain" id="PRO_5038476659" description="PepSY domain-containing protein" evidence="1">
    <location>
        <begin position="27"/>
        <end position="87"/>
    </location>
</feature>
<evidence type="ECO:0000256" key="1">
    <source>
        <dbReference type="SAM" id="SignalP"/>
    </source>
</evidence>
<protein>
    <recommendedName>
        <fullName evidence="3">PepSY domain-containing protein</fullName>
    </recommendedName>
</protein>
<accession>A0A9E8CRV9</accession>
<gene>
    <name evidence="2" type="ORF">NWE54_12925</name>
</gene>
<reference evidence="2" key="1">
    <citation type="submission" date="2022-08" db="EMBL/GenBank/DDBJ databases">
        <title>Complete Genome Sequences of 2 Bosea sp. soil isolates.</title>
        <authorList>
            <person name="Alvarez Arevalo M."/>
            <person name="Sterndorff E.B."/>
            <person name="Faurdal D."/>
            <person name="Joergensen T.S."/>
            <person name="Weber T."/>
        </authorList>
    </citation>
    <scope>NUCLEOTIDE SEQUENCE</scope>
    <source>
        <strain evidence="2">NBC_00436</strain>
    </source>
</reference>
<evidence type="ECO:0000313" key="2">
    <source>
        <dbReference type="EMBL" id="UZF89624.1"/>
    </source>
</evidence>
<evidence type="ECO:0008006" key="3">
    <source>
        <dbReference type="Google" id="ProtNLM"/>
    </source>
</evidence>
<dbReference type="AlphaFoldDB" id="A0A9E8CRV9"/>
<sequence length="87" mass="9544">MLIPSPSRRLLAALALNVLVAAAAHGEETYAYATISEQRARDIAWSAGLVHIEEIIRAGDRWEVAGRTAEDDEMSLDIDIKNGRILD</sequence>
<organism evidence="2">
    <name type="scientific">Bosea sp. NBC_00436</name>
    <dbReference type="NCBI Taxonomy" id="2969620"/>
    <lineage>
        <taxon>Bacteria</taxon>
        <taxon>Pseudomonadati</taxon>
        <taxon>Pseudomonadota</taxon>
        <taxon>Alphaproteobacteria</taxon>
        <taxon>Hyphomicrobiales</taxon>
        <taxon>Boseaceae</taxon>
        <taxon>Bosea</taxon>
    </lineage>
</organism>
<proteinExistence type="predicted"/>
<keyword evidence="1" id="KW-0732">Signal</keyword>
<name>A0A9E8CRV9_9HYPH</name>
<feature type="signal peptide" evidence="1">
    <location>
        <begin position="1"/>
        <end position="26"/>
    </location>
</feature>
<dbReference type="EMBL" id="CP102774">
    <property type="protein sequence ID" value="UZF89624.1"/>
    <property type="molecule type" value="Genomic_DNA"/>
</dbReference>